<dbReference type="Gene3D" id="3.20.20.60">
    <property type="entry name" value="Phosphoenolpyruvate-binding domains"/>
    <property type="match status" value="1"/>
</dbReference>
<comment type="pathway">
    <text evidence="1 13">Carbohydrate degradation; glycolysis; pyruvate from D-glyceraldehyde 3-phosphate: step 5/5.</text>
</comment>
<dbReference type="InterPro" id="IPR001697">
    <property type="entry name" value="Pyr_Knase"/>
</dbReference>
<reference evidence="16 17" key="1">
    <citation type="journal article" date="2015" name="Appl. Microbiol. Biotechnol.">
        <title>The consequence of an additional NADH dehydrogenase paralog on the growth of Gluconobacter oxydans DSM3504.</title>
        <authorList>
            <person name="Kostner D."/>
            <person name="Luchterhand B."/>
            <person name="Junker A."/>
            <person name="Volland S."/>
            <person name="Daniel R."/>
            <person name="Buchs J."/>
            <person name="Liebl W."/>
            <person name="Ehrenreich A."/>
        </authorList>
    </citation>
    <scope>NUCLEOTIDE SEQUENCE [LARGE SCALE GENOMIC DNA]</scope>
    <source>
        <strain evidence="16">DSM 3504</strain>
    </source>
</reference>
<evidence type="ECO:0000256" key="4">
    <source>
        <dbReference type="ARBA" id="ARBA00022679"/>
    </source>
</evidence>
<evidence type="ECO:0000256" key="1">
    <source>
        <dbReference type="ARBA" id="ARBA00004997"/>
    </source>
</evidence>
<dbReference type="KEGG" id="goy:GLS_c23930"/>
<keyword evidence="10 13" id="KW-0324">Glycolysis</keyword>
<accession>A0A067Z7I7</accession>
<dbReference type="NCBIfam" id="NF004491">
    <property type="entry name" value="PRK05826.1"/>
    <property type="match status" value="1"/>
</dbReference>
<evidence type="ECO:0000256" key="5">
    <source>
        <dbReference type="ARBA" id="ARBA00022723"/>
    </source>
</evidence>
<dbReference type="Gene3D" id="3.40.1380.20">
    <property type="entry name" value="Pyruvate kinase, C-terminal domain"/>
    <property type="match status" value="1"/>
</dbReference>
<keyword evidence="4 13" id="KW-0808">Transferase</keyword>
<dbReference type="InterPro" id="IPR015806">
    <property type="entry name" value="Pyrv_Knase_insert_dom_sf"/>
</dbReference>
<evidence type="ECO:0000259" key="14">
    <source>
        <dbReference type="Pfam" id="PF00224"/>
    </source>
</evidence>
<dbReference type="InterPro" id="IPR036918">
    <property type="entry name" value="Pyrv_Knase_C_sf"/>
</dbReference>
<dbReference type="InterPro" id="IPR015795">
    <property type="entry name" value="Pyrv_Knase_C"/>
</dbReference>
<keyword evidence="6" id="KW-0547">Nucleotide-binding</keyword>
<keyword evidence="11 16" id="KW-0670">Pyruvate</keyword>
<dbReference type="FunFam" id="2.40.33.10:FF:000001">
    <property type="entry name" value="Pyruvate kinase"/>
    <property type="match status" value="1"/>
</dbReference>
<evidence type="ECO:0000256" key="12">
    <source>
        <dbReference type="NCBIfam" id="TIGR01064"/>
    </source>
</evidence>
<dbReference type="Proteomes" id="UP000031656">
    <property type="component" value="Chromosome"/>
</dbReference>
<evidence type="ECO:0000313" key="17">
    <source>
        <dbReference type="Proteomes" id="UP000031656"/>
    </source>
</evidence>
<evidence type="ECO:0000256" key="9">
    <source>
        <dbReference type="ARBA" id="ARBA00022842"/>
    </source>
</evidence>
<keyword evidence="7 13" id="KW-0418">Kinase</keyword>
<dbReference type="GO" id="GO:0000287">
    <property type="term" value="F:magnesium ion binding"/>
    <property type="evidence" value="ECO:0007669"/>
    <property type="project" value="UniProtKB-UniRule"/>
</dbReference>
<keyword evidence="9 13" id="KW-0460">Magnesium</keyword>
<dbReference type="SUPFAM" id="SSF50800">
    <property type="entry name" value="PK beta-barrel domain-like"/>
    <property type="match status" value="1"/>
</dbReference>
<name>A0A067Z7I7_GLUOY</name>
<dbReference type="RefSeq" id="WP_041112415.1">
    <property type="nucleotide sequence ID" value="NZ_CP004373.1"/>
</dbReference>
<dbReference type="GO" id="GO:0004743">
    <property type="term" value="F:pyruvate kinase activity"/>
    <property type="evidence" value="ECO:0007669"/>
    <property type="project" value="UniProtKB-UniRule"/>
</dbReference>
<proteinExistence type="inferred from homology"/>
<protein>
    <recommendedName>
        <fullName evidence="3 12">Pyruvate kinase</fullName>
        <ecNumber evidence="3 12">2.7.1.40</ecNumber>
    </recommendedName>
</protein>
<dbReference type="UniPathway" id="UPA00109">
    <property type="reaction ID" value="UER00188"/>
</dbReference>
<organism evidence="16 17">
    <name type="scientific">Gluconobacter oxydans DSM 3504</name>
    <dbReference type="NCBI Taxonomy" id="1288313"/>
    <lineage>
        <taxon>Bacteria</taxon>
        <taxon>Pseudomonadati</taxon>
        <taxon>Pseudomonadota</taxon>
        <taxon>Alphaproteobacteria</taxon>
        <taxon>Acetobacterales</taxon>
        <taxon>Acetobacteraceae</taxon>
        <taxon>Gluconobacter</taxon>
    </lineage>
</organism>
<sequence>MTSSSHYRRTRIVATLGPASSSPEMILSLAQAGVNVFRLNFSHGAHEDHGERHAAIRAAEEKVGHPLAILADLQGPKLRVGVFENGPVILEEGKPFRLDLDRTPGTVSRVCLPHPEIISAAKPGSHLLLDDGKLKLRVVKTGEGFLETVVVVGGKLSERKGVNVPDVTLPIPALTEKDRRDFDFALSLGVDFVALSFVQRPEDVQEAREIAAGRAAIVTKLEKPQAMDDLAAIVHLSDAIMVARGDLGVELPPEEVPVAQKRAIAEARKQCRPVIVATQMLESMIESPTPTRAEVSDVSNAVYDGADAVMLSAESAAGKYPVEAVSMMVRIAERVEQDTEWRLRMDRLRPAPDETVQSAIVQAAWQVSRTLHAGAIACRTRSGAGAMRLSRERPHCPIIALTPELWVARRLCVVWGVFPHLINSEQSTQGIEPLAGPVAELARNMGFCKTGDRVLILAGLPSGHSGSTNTLRVITA</sequence>
<dbReference type="Gene3D" id="2.40.33.10">
    <property type="entry name" value="PK beta-barrel domain-like"/>
    <property type="match status" value="1"/>
</dbReference>
<feature type="domain" description="Pyruvate kinase C-terminal" evidence="15">
    <location>
        <begin position="359"/>
        <end position="474"/>
    </location>
</feature>
<keyword evidence="8" id="KW-0067">ATP-binding</keyword>
<dbReference type="SUPFAM" id="SSF52935">
    <property type="entry name" value="PK C-terminal domain-like"/>
    <property type="match status" value="1"/>
</dbReference>
<dbReference type="PANTHER" id="PTHR11817">
    <property type="entry name" value="PYRUVATE KINASE"/>
    <property type="match status" value="1"/>
</dbReference>
<evidence type="ECO:0000256" key="6">
    <source>
        <dbReference type="ARBA" id="ARBA00022741"/>
    </source>
</evidence>
<evidence type="ECO:0000313" key="16">
    <source>
        <dbReference type="EMBL" id="AHK72262.1"/>
    </source>
</evidence>
<dbReference type="Pfam" id="PF00224">
    <property type="entry name" value="PK"/>
    <property type="match status" value="1"/>
</dbReference>
<dbReference type="InterPro" id="IPR015813">
    <property type="entry name" value="Pyrv/PenolPyrv_kinase-like_dom"/>
</dbReference>
<evidence type="ECO:0000256" key="8">
    <source>
        <dbReference type="ARBA" id="ARBA00022840"/>
    </source>
</evidence>
<dbReference type="AlphaFoldDB" id="A0A067Z7I7"/>
<dbReference type="InterPro" id="IPR011037">
    <property type="entry name" value="Pyrv_Knase-like_insert_dom_sf"/>
</dbReference>
<comment type="catalytic activity">
    <reaction evidence="13">
        <text>pyruvate + ATP = phosphoenolpyruvate + ADP + H(+)</text>
        <dbReference type="Rhea" id="RHEA:18157"/>
        <dbReference type="ChEBI" id="CHEBI:15361"/>
        <dbReference type="ChEBI" id="CHEBI:15378"/>
        <dbReference type="ChEBI" id="CHEBI:30616"/>
        <dbReference type="ChEBI" id="CHEBI:58702"/>
        <dbReference type="ChEBI" id="CHEBI:456216"/>
        <dbReference type="EC" id="2.7.1.40"/>
    </reaction>
</comment>
<evidence type="ECO:0000256" key="11">
    <source>
        <dbReference type="ARBA" id="ARBA00023317"/>
    </source>
</evidence>
<comment type="similarity">
    <text evidence="2 13">Belongs to the pyruvate kinase family.</text>
</comment>
<dbReference type="GeneID" id="56906616"/>
<evidence type="ECO:0000256" key="10">
    <source>
        <dbReference type="ARBA" id="ARBA00023152"/>
    </source>
</evidence>
<evidence type="ECO:0000259" key="15">
    <source>
        <dbReference type="Pfam" id="PF02887"/>
    </source>
</evidence>
<dbReference type="NCBIfam" id="NF004886">
    <property type="entry name" value="PRK06247.1"/>
    <property type="match status" value="1"/>
</dbReference>
<dbReference type="GO" id="GO:0016301">
    <property type="term" value="F:kinase activity"/>
    <property type="evidence" value="ECO:0007669"/>
    <property type="project" value="UniProtKB-KW"/>
</dbReference>
<evidence type="ECO:0000256" key="3">
    <source>
        <dbReference type="ARBA" id="ARBA00012142"/>
    </source>
</evidence>
<dbReference type="NCBIfam" id="TIGR01064">
    <property type="entry name" value="pyruv_kin"/>
    <property type="match status" value="1"/>
</dbReference>
<feature type="domain" description="Pyruvate kinase barrel" evidence="14">
    <location>
        <begin position="8"/>
        <end position="325"/>
    </location>
</feature>
<dbReference type="GO" id="GO:0030955">
    <property type="term" value="F:potassium ion binding"/>
    <property type="evidence" value="ECO:0007669"/>
    <property type="project" value="UniProtKB-UniRule"/>
</dbReference>
<dbReference type="HOGENOM" id="CLU_015439_0_2_5"/>
<dbReference type="InterPro" id="IPR015793">
    <property type="entry name" value="Pyrv_Knase_brl"/>
</dbReference>
<evidence type="ECO:0000256" key="2">
    <source>
        <dbReference type="ARBA" id="ARBA00008663"/>
    </source>
</evidence>
<evidence type="ECO:0000256" key="7">
    <source>
        <dbReference type="ARBA" id="ARBA00022777"/>
    </source>
</evidence>
<dbReference type="EMBL" id="CP004373">
    <property type="protein sequence ID" value="AHK72262.1"/>
    <property type="molecule type" value="Genomic_DNA"/>
</dbReference>
<dbReference type="InterPro" id="IPR040442">
    <property type="entry name" value="Pyrv_kinase-like_dom_sf"/>
</dbReference>
<dbReference type="PRINTS" id="PR01050">
    <property type="entry name" value="PYRUVTKNASE"/>
</dbReference>
<dbReference type="SUPFAM" id="SSF51621">
    <property type="entry name" value="Phosphoenolpyruvate/pyruvate domain"/>
    <property type="match status" value="1"/>
</dbReference>
<dbReference type="EC" id="2.7.1.40" evidence="3 12"/>
<gene>
    <name evidence="16" type="primary">pyk</name>
    <name evidence="16" type="ORF">GLS_c23930</name>
</gene>
<keyword evidence="5" id="KW-0479">Metal-binding</keyword>
<dbReference type="GO" id="GO:0005524">
    <property type="term" value="F:ATP binding"/>
    <property type="evidence" value="ECO:0007669"/>
    <property type="project" value="UniProtKB-KW"/>
</dbReference>
<evidence type="ECO:0000256" key="13">
    <source>
        <dbReference type="RuleBase" id="RU000504"/>
    </source>
</evidence>
<dbReference type="NCBIfam" id="NF004978">
    <property type="entry name" value="PRK06354.1"/>
    <property type="match status" value="1"/>
</dbReference>
<dbReference type="Pfam" id="PF02887">
    <property type="entry name" value="PK_C"/>
    <property type="match status" value="1"/>
</dbReference>